<evidence type="ECO:0000256" key="1">
    <source>
        <dbReference type="ARBA" id="ARBA00004141"/>
    </source>
</evidence>
<organism evidence="11 12">
    <name type="scientific">Frankliniella fusca</name>
    <dbReference type="NCBI Taxonomy" id="407009"/>
    <lineage>
        <taxon>Eukaryota</taxon>
        <taxon>Metazoa</taxon>
        <taxon>Ecdysozoa</taxon>
        <taxon>Arthropoda</taxon>
        <taxon>Hexapoda</taxon>
        <taxon>Insecta</taxon>
        <taxon>Pterygota</taxon>
        <taxon>Neoptera</taxon>
        <taxon>Paraneoptera</taxon>
        <taxon>Thysanoptera</taxon>
        <taxon>Terebrantia</taxon>
        <taxon>Thripoidea</taxon>
        <taxon>Thripidae</taxon>
        <taxon>Frankliniella</taxon>
    </lineage>
</organism>
<protein>
    <submittedName>
        <fullName evidence="11">Sodium- and chloride-dependent glycine transporter 2</fullName>
    </submittedName>
</protein>
<evidence type="ECO:0000256" key="6">
    <source>
        <dbReference type="ARBA" id="ARBA00022989"/>
    </source>
</evidence>
<evidence type="ECO:0000256" key="7">
    <source>
        <dbReference type="ARBA" id="ARBA00023136"/>
    </source>
</evidence>
<keyword evidence="12" id="KW-1185">Reference proteome</keyword>
<evidence type="ECO:0000256" key="3">
    <source>
        <dbReference type="ARBA" id="ARBA00022448"/>
    </source>
</evidence>
<accession>A0AAE1HSZ8</accession>
<dbReference type="AlphaFoldDB" id="A0AAE1HSZ8"/>
<dbReference type="GO" id="GO:0015179">
    <property type="term" value="F:L-amino acid transmembrane transporter activity"/>
    <property type="evidence" value="ECO:0007669"/>
    <property type="project" value="TreeGrafter"/>
</dbReference>
<feature type="transmembrane region" description="Helical" evidence="10">
    <location>
        <begin position="407"/>
        <end position="438"/>
    </location>
</feature>
<dbReference type="GO" id="GO:0046872">
    <property type="term" value="F:metal ion binding"/>
    <property type="evidence" value="ECO:0007669"/>
    <property type="project" value="UniProtKB-KW"/>
</dbReference>
<dbReference type="GO" id="GO:0005283">
    <property type="term" value="F:amino acid:sodium symporter activity"/>
    <property type="evidence" value="ECO:0007669"/>
    <property type="project" value="TreeGrafter"/>
</dbReference>
<evidence type="ECO:0000313" key="12">
    <source>
        <dbReference type="Proteomes" id="UP001219518"/>
    </source>
</evidence>
<keyword evidence="4 10" id="KW-0812">Transmembrane</keyword>
<dbReference type="GO" id="GO:0005886">
    <property type="term" value="C:plasma membrane"/>
    <property type="evidence" value="ECO:0007669"/>
    <property type="project" value="TreeGrafter"/>
</dbReference>
<feature type="transmembrane region" description="Helical" evidence="10">
    <location>
        <begin position="483"/>
        <end position="501"/>
    </location>
</feature>
<feature type="region of interest" description="Disordered" evidence="9">
    <location>
        <begin position="703"/>
        <end position="746"/>
    </location>
</feature>
<comment type="subcellular location">
    <subcellularLocation>
        <location evidence="1">Membrane</location>
        <topology evidence="1">Multi-pass membrane protein</topology>
    </subcellularLocation>
</comment>
<keyword evidence="3" id="KW-0813">Transport</keyword>
<feature type="compositionally biased region" description="Low complexity" evidence="9">
    <location>
        <begin position="703"/>
        <end position="717"/>
    </location>
</feature>
<keyword evidence="8" id="KW-0479">Metal-binding</keyword>
<feature type="binding site" evidence="8">
    <location>
        <position position="33"/>
    </location>
    <ligand>
        <name>Na(+)</name>
        <dbReference type="ChEBI" id="CHEBI:29101"/>
        <label>1</label>
    </ligand>
</feature>
<evidence type="ECO:0000256" key="5">
    <source>
        <dbReference type="ARBA" id="ARBA00022847"/>
    </source>
</evidence>
<name>A0AAE1HSZ8_9NEOP</name>
<dbReference type="EMBL" id="JAHWGI010001270">
    <property type="protein sequence ID" value="KAK3926921.1"/>
    <property type="molecule type" value="Genomic_DNA"/>
</dbReference>
<dbReference type="InterPro" id="IPR037272">
    <property type="entry name" value="SNS_sf"/>
</dbReference>
<keyword evidence="6 10" id="KW-1133">Transmembrane helix</keyword>
<proteinExistence type="inferred from homology"/>
<dbReference type="SUPFAM" id="SSF161070">
    <property type="entry name" value="SNF-like"/>
    <property type="match status" value="1"/>
</dbReference>
<dbReference type="PROSITE" id="PS51257">
    <property type="entry name" value="PROKAR_LIPOPROTEIN"/>
    <property type="match status" value="1"/>
</dbReference>
<dbReference type="PANTHER" id="PTHR11616">
    <property type="entry name" value="SODIUM/CHLORIDE DEPENDENT TRANSPORTER"/>
    <property type="match status" value="1"/>
</dbReference>
<reference evidence="11" key="2">
    <citation type="journal article" date="2023" name="BMC Genomics">
        <title>Pest status, molecular evolution, and epigenetic factors derived from the genome assembly of Frankliniella fusca, a thysanopteran phytovirus vector.</title>
        <authorList>
            <person name="Catto M.A."/>
            <person name="Labadie P.E."/>
            <person name="Jacobson A.L."/>
            <person name="Kennedy G.G."/>
            <person name="Srinivasan R."/>
            <person name="Hunt B.G."/>
        </authorList>
    </citation>
    <scope>NUCLEOTIDE SEQUENCE</scope>
    <source>
        <strain evidence="11">PL_HMW_Pooled</strain>
    </source>
</reference>
<reference evidence="11" key="1">
    <citation type="submission" date="2021-07" db="EMBL/GenBank/DDBJ databases">
        <authorList>
            <person name="Catto M.A."/>
            <person name="Jacobson A."/>
            <person name="Kennedy G."/>
            <person name="Labadie P."/>
            <person name="Hunt B.G."/>
            <person name="Srinivasan R."/>
        </authorList>
    </citation>
    <scope>NUCLEOTIDE SEQUENCE</scope>
    <source>
        <strain evidence="11">PL_HMW_Pooled</strain>
        <tissue evidence="11">Head</tissue>
    </source>
</reference>
<feature type="transmembrane region" description="Helical" evidence="10">
    <location>
        <begin position="20"/>
        <end position="40"/>
    </location>
</feature>
<feature type="transmembrane region" description="Helical" evidence="10">
    <location>
        <begin position="52"/>
        <end position="75"/>
    </location>
</feature>
<dbReference type="GO" id="GO:0089718">
    <property type="term" value="P:amino acid import across plasma membrane"/>
    <property type="evidence" value="ECO:0007669"/>
    <property type="project" value="TreeGrafter"/>
</dbReference>
<keyword evidence="7 10" id="KW-0472">Membrane</keyword>
<feature type="transmembrane region" description="Helical" evidence="10">
    <location>
        <begin position="292"/>
        <end position="317"/>
    </location>
</feature>
<evidence type="ECO:0000256" key="9">
    <source>
        <dbReference type="SAM" id="MobiDB-lite"/>
    </source>
</evidence>
<dbReference type="PROSITE" id="PS50267">
    <property type="entry name" value="NA_NEUROTRAN_SYMP_3"/>
    <property type="match status" value="1"/>
</dbReference>
<gene>
    <name evidence="11" type="ORF">KUF71_015257</name>
</gene>
<dbReference type="InterPro" id="IPR000175">
    <property type="entry name" value="Na/ntran_symport"/>
</dbReference>
<feature type="binding site" evidence="8">
    <location>
        <position position="29"/>
    </location>
    <ligand>
        <name>Na(+)</name>
        <dbReference type="ChEBI" id="CHEBI:29101"/>
        <label>1</label>
    </ligand>
</feature>
<feature type="transmembrane region" description="Helical" evidence="10">
    <location>
        <begin position="522"/>
        <end position="551"/>
    </location>
</feature>
<dbReference type="PANTHER" id="PTHR11616:SF323">
    <property type="entry name" value="SODIUM-DEPENDENT TRANSPORTER BEDRAGGLED"/>
    <property type="match status" value="1"/>
</dbReference>
<feature type="region of interest" description="Disordered" evidence="9">
    <location>
        <begin position="889"/>
        <end position="951"/>
    </location>
</feature>
<evidence type="ECO:0000256" key="2">
    <source>
        <dbReference type="ARBA" id="ARBA00006459"/>
    </source>
</evidence>
<dbReference type="Proteomes" id="UP001219518">
    <property type="component" value="Unassembled WGS sequence"/>
</dbReference>
<feature type="compositionally biased region" description="Gly residues" evidence="9">
    <location>
        <begin position="642"/>
        <end position="651"/>
    </location>
</feature>
<feature type="compositionally biased region" description="Acidic residues" evidence="9">
    <location>
        <begin position="942"/>
        <end position="951"/>
    </location>
</feature>
<keyword evidence="8" id="KW-0915">Sodium</keyword>
<evidence type="ECO:0000256" key="10">
    <source>
        <dbReference type="SAM" id="Phobius"/>
    </source>
</evidence>
<comment type="similarity">
    <text evidence="2">Belongs to the sodium:neurotransmitter symporter (SNF) (TC 2.A.22) family.</text>
</comment>
<keyword evidence="5" id="KW-0769">Symport</keyword>
<feature type="region of interest" description="Disordered" evidence="9">
    <location>
        <begin position="626"/>
        <end position="672"/>
    </location>
</feature>
<feature type="transmembrane region" description="Helical" evidence="10">
    <location>
        <begin position="87"/>
        <end position="117"/>
    </location>
</feature>
<feature type="binding site" evidence="8">
    <location>
        <position position="26"/>
    </location>
    <ligand>
        <name>Na(+)</name>
        <dbReference type="ChEBI" id="CHEBI:29101"/>
        <label>1</label>
    </ligand>
</feature>
<comment type="caution">
    <text evidence="11">The sequence shown here is derived from an EMBL/GenBank/DDBJ whole genome shotgun (WGS) entry which is preliminary data.</text>
</comment>
<feature type="transmembrane region" description="Helical" evidence="10">
    <location>
        <begin position="450"/>
        <end position="477"/>
    </location>
</feature>
<evidence type="ECO:0000313" key="11">
    <source>
        <dbReference type="EMBL" id="KAK3926921.1"/>
    </source>
</evidence>
<feature type="transmembrane region" description="Helical" evidence="10">
    <location>
        <begin position="208"/>
        <end position="228"/>
    </location>
</feature>
<dbReference type="PRINTS" id="PR00176">
    <property type="entry name" value="NANEUSMPORT"/>
</dbReference>
<dbReference type="Pfam" id="PF00209">
    <property type="entry name" value="SNF"/>
    <property type="match status" value="1"/>
</dbReference>
<feature type="transmembrane region" description="Helical" evidence="10">
    <location>
        <begin position="183"/>
        <end position="202"/>
    </location>
</feature>
<evidence type="ECO:0000256" key="4">
    <source>
        <dbReference type="ARBA" id="ARBA00022692"/>
    </source>
</evidence>
<sequence>MPEGARGASPLGQWPHNLSATLACLGCTVGLFNISRFAVLSVQFGANFIIQFLILSAVFGIPLYTFQVCLGQFLAAGAVDMWRISPVFQGVGIALLVAQALIGVYSTVGVSWIFIYFRDSFITKQDRYRWAEPFDLYREDQRPFFNGTTNLEHTVPDYLNGVVLQRHNLAQPENSFGHIKFQVAFNLAVVWMIVFVSLSKGLRSYGKVVYVFSVVPVFGMLVLCTKMLGLMPRDSHHQVFPETEWTEFFINSNCWVAATTEVFMTWGLLGTAAMQIASHNKQKKFLQRDSSLVIVFTISMLLLAAFLANMCVALLLAHGYNYVPSSFERMSTYPFLQSGLLERYQVPLAYQATPVRWMPHASYVMGERVQKPGSLAAQESGYQVLRLATELVPTVLALLGADQVSPFWAVLFYFVLILFGIAQQLAIWHCVITGIMAINAQSLKSWETTITFFSCACGFILGLPMTTELGIFVVYFLDYCVGSGWWLMVLHLLQVGAVLMVRGRPYSGESIASTLFHKTTSCLITWAAPMLTFTWNVILPVILMVVCITVFKKAGSRDLYSWHVSLGYDYWPLWAREVGAMLQLLPLITVPVVAVVQTCRYLSAGPPDIFDRITMLYRPPVDGEDDLHDLSTQVDPRSGSAASGGGGGGSSQEGAVVEDPPPKYTPPPSYTTATGARIAKMLRQSFRRSVRRLQLAVSGVGPAAAAGGGCAAAEAWGPSSEPPRASLSLQGQGAAAPDPAPSPAPPDYAAVLVEISQASLHDVTIVMEDETPAREAAASGSGAGTRPARPVLRAEAFVRPQPAPAPAGHQRADSSHMTAADVANVLRSSVRRPASSSGVGLGAAAARSQSICVAKTRQRHTLGAGAGTGPRPSGASFNAGALDCRTNKCSREATASSAPGPESSDGGGETRQGSSEPSPPPGLGLSPSPSHAPAPVTLEDVSLSDDDGSMV</sequence>
<evidence type="ECO:0000256" key="8">
    <source>
        <dbReference type="PIRSR" id="PIRSR600175-1"/>
    </source>
</evidence>